<proteinExistence type="predicted"/>
<dbReference type="AlphaFoldDB" id="A0A9J5WZ21"/>
<organism evidence="1 2">
    <name type="scientific">Solanum commersonii</name>
    <name type="common">Commerson's wild potato</name>
    <name type="synonym">Commerson's nightshade</name>
    <dbReference type="NCBI Taxonomy" id="4109"/>
    <lineage>
        <taxon>Eukaryota</taxon>
        <taxon>Viridiplantae</taxon>
        <taxon>Streptophyta</taxon>
        <taxon>Embryophyta</taxon>
        <taxon>Tracheophyta</taxon>
        <taxon>Spermatophyta</taxon>
        <taxon>Magnoliopsida</taxon>
        <taxon>eudicotyledons</taxon>
        <taxon>Gunneridae</taxon>
        <taxon>Pentapetalae</taxon>
        <taxon>asterids</taxon>
        <taxon>lamiids</taxon>
        <taxon>Solanales</taxon>
        <taxon>Solanaceae</taxon>
        <taxon>Solanoideae</taxon>
        <taxon>Solaneae</taxon>
        <taxon>Solanum</taxon>
    </lineage>
</organism>
<keyword evidence="2" id="KW-1185">Reference proteome</keyword>
<accession>A0A9J5WZ21</accession>
<sequence>MGLMGCVLEGVMIADKCGVERRAMGLGMKGDKWVFWLSNEETEQHNLRKPKRWCEAEIYKFWQSVRGDHRVDSEANCNFFWAADFDESTNA</sequence>
<protein>
    <submittedName>
        <fullName evidence="1">Uncharacterized protein</fullName>
    </submittedName>
</protein>
<dbReference type="EMBL" id="JACXVP010000010">
    <property type="protein sequence ID" value="KAG5580493.1"/>
    <property type="molecule type" value="Genomic_DNA"/>
</dbReference>
<gene>
    <name evidence="1" type="ORF">H5410_051120</name>
</gene>
<evidence type="ECO:0000313" key="2">
    <source>
        <dbReference type="Proteomes" id="UP000824120"/>
    </source>
</evidence>
<name>A0A9J5WZ21_SOLCO</name>
<reference evidence="1 2" key="1">
    <citation type="submission" date="2020-09" db="EMBL/GenBank/DDBJ databases">
        <title>De no assembly of potato wild relative species, Solanum commersonii.</title>
        <authorList>
            <person name="Cho K."/>
        </authorList>
    </citation>
    <scope>NUCLEOTIDE SEQUENCE [LARGE SCALE GENOMIC DNA]</scope>
    <source>
        <strain evidence="1">LZ3.2</strain>
        <tissue evidence="1">Leaf</tissue>
    </source>
</reference>
<dbReference type="Proteomes" id="UP000824120">
    <property type="component" value="Chromosome 10"/>
</dbReference>
<comment type="caution">
    <text evidence="1">The sequence shown here is derived from an EMBL/GenBank/DDBJ whole genome shotgun (WGS) entry which is preliminary data.</text>
</comment>
<evidence type="ECO:0000313" key="1">
    <source>
        <dbReference type="EMBL" id="KAG5580493.1"/>
    </source>
</evidence>